<dbReference type="SUPFAM" id="SSF48403">
    <property type="entry name" value="Ankyrin repeat"/>
    <property type="match status" value="2"/>
</dbReference>
<dbReference type="PANTHER" id="PTHR24173">
    <property type="entry name" value="ANKYRIN REPEAT CONTAINING"/>
    <property type="match status" value="1"/>
</dbReference>
<name>A0A914VCM2_9BILA</name>
<evidence type="ECO:0000256" key="1">
    <source>
        <dbReference type="ARBA" id="ARBA00022737"/>
    </source>
</evidence>
<dbReference type="InterPro" id="IPR002110">
    <property type="entry name" value="Ankyrin_rpt"/>
</dbReference>
<dbReference type="AlphaFoldDB" id="A0A914VCM2"/>
<feature type="compositionally biased region" description="Low complexity" evidence="4">
    <location>
        <begin position="377"/>
        <end position="399"/>
    </location>
</feature>
<feature type="repeat" description="ANK" evidence="3">
    <location>
        <begin position="299"/>
        <end position="331"/>
    </location>
</feature>
<dbReference type="Proteomes" id="UP000887566">
    <property type="component" value="Unplaced"/>
</dbReference>
<evidence type="ECO:0000313" key="5">
    <source>
        <dbReference type="Proteomes" id="UP000887566"/>
    </source>
</evidence>
<keyword evidence="2 3" id="KW-0040">ANK repeat</keyword>
<feature type="region of interest" description="Disordered" evidence="4">
    <location>
        <begin position="566"/>
        <end position="594"/>
    </location>
</feature>
<sequence>MTADLSDSSSRCYCLSHDLPGHKAIAEGHAECLRAILSRPNSNSVRAVDSDQNTLLHAAAAYGRVEAIRLLLGHFDVSTHSKNRLSETAVLLAARNGKLECVQALLEGELRSALALALETDRAGQTVLMVAVLRNDNDMALWLLRRFGKALAVAANLEDVLPLHVAAGQGNIEFIRIATKYDIQMVNAKDRYGSTPAFYAIQSGYLQCLRYLVEKARADLRATNNRGHTLLHAACLSGQPHVVHYLLPRLDRSAIFWQTQDMATPVHCAAFGGHVEVLQQLFKVAHRNKKPLLSVRDRRGNSALHLTALNNHLYCASYLLEVGADYKLTNRSEQTAEDVARIRGHSEMCQLLSSTGKGKKKARSFFKSKKSPELQKSTSAAGASKSSGYGSGASRAMSAESRLSSPLAVQPCPEPSSGYASSMENGHQGCSDGYLRAKRASIDGRLDNDGRHLSREDQWQRRTTAKHAADDFLVAQSGDDDALDPPLTVPAPPRHSSLGAAFALVATSKDARRSFFDHACQTEPDLLVEGVQVVDDSADSQFRRAGIAAAEQIDRALLGETESHTSVTAAVVHRDPSPHKRLSRDENAGEPALHPPVLFDPDPLQDYLSCKELHEAVDEVAHAPNAQLSNSMLHLPSSQENSMRSVKEHQRAISNQKQPITTIQFNVQNRHMPLRGRSDRRNVHGDRRSVALPPSGNRFRYFGAANASVSDMRAYALQAAKKKELSQSLHSLCEEGGIQHGWHRPVWTANADGEEVLVQAVMY</sequence>
<feature type="compositionally biased region" description="Basic and acidic residues" evidence="4">
    <location>
        <begin position="572"/>
        <end position="587"/>
    </location>
</feature>
<keyword evidence="1" id="KW-0677">Repeat</keyword>
<dbReference type="WBParaSite" id="PSAMB.scaffold1825size27569.g15083.t1">
    <property type="protein sequence ID" value="PSAMB.scaffold1825size27569.g15083.t1"/>
    <property type="gene ID" value="PSAMB.scaffold1825size27569.g15083"/>
</dbReference>
<evidence type="ECO:0000256" key="3">
    <source>
        <dbReference type="PROSITE-ProRule" id="PRU00023"/>
    </source>
</evidence>
<accession>A0A914VCM2</accession>
<dbReference type="InterPro" id="IPR036770">
    <property type="entry name" value="Ankyrin_rpt-contain_sf"/>
</dbReference>
<feature type="region of interest" description="Disordered" evidence="4">
    <location>
        <begin position="360"/>
        <end position="432"/>
    </location>
</feature>
<protein>
    <submittedName>
        <fullName evidence="6">Uncharacterized protein</fullName>
    </submittedName>
</protein>
<dbReference type="PANTHER" id="PTHR24173:SF74">
    <property type="entry name" value="ANKYRIN REPEAT DOMAIN-CONTAINING PROTEIN 16"/>
    <property type="match status" value="1"/>
</dbReference>
<dbReference type="PROSITE" id="PS50297">
    <property type="entry name" value="ANK_REP_REGION"/>
    <property type="match status" value="1"/>
</dbReference>
<evidence type="ECO:0000256" key="2">
    <source>
        <dbReference type="ARBA" id="ARBA00023043"/>
    </source>
</evidence>
<evidence type="ECO:0000256" key="4">
    <source>
        <dbReference type="SAM" id="MobiDB-lite"/>
    </source>
</evidence>
<keyword evidence="5" id="KW-1185">Reference proteome</keyword>
<dbReference type="Pfam" id="PF12796">
    <property type="entry name" value="Ank_2"/>
    <property type="match status" value="3"/>
</dbReference>
<dbReference type="Gene3D" id="1.25.40.20">
    <property type="entry name" value="Ankyrin repeat-containing domain"/>
    <property type="match status" value="3"/>
</dbReference>
<proteinExistence type="predicted"/>
<feature type="compositionally biased region" description="Basic residues" evidence="4">
    <location>
        <begin position="360"/>
        <end position="369"/>
    </location>
</feature>
<dbReference type="Pfam" id="PF00023">
    <property type="entry name" value="Ank"/>
    <property type="match status" value="2"/>
</dbReference>
<evidence type="ECO:0000313" key="6">
    <source>
        <dbReference type="WBParaSite" id="PSAMB.scaffold1825size27569.g15083.t1"/>
    </source>
</evidence>
<reference evidence="6" key="1">
    <citation type="submission" date="2022-11" db="UniProtKB">
        <authorList>
            <consortium name="WormBaseParasite"/>
        </authorList>
    </citation>
    <scope>IDENTIFICATION</scope>
</reference>
<dbReference type="SMART" id="SM00248">
    <property type="entry name" value="ANK"/>
    <property type="match status" value="9"/>
</dbReference>
<organism evidence="5 6">
    <name type="scientific">Plectus sambesii</name>
    <dbReference type="NCBI Taxonomy" id="2011161"/>
    <lineage>
        <taxon>Eukaryota</taxon>
        <taxon>Metazoa</taxon>
        <taxon>Ecdysozoa</taxon>
        <taxon>Nematoda</taxon>
        <taxon>Chromadorea</taxon>
        <taxon>Plectida</taxon>
        <taxon>Plectina</taxon>
        <taxon>Plectoidea</taxon>
        <taxon>Plectidae</taxon>
        <taxon>Plectus</taxon>
    </lineage>
</organism>
<dbReference type="PROSITE" id="PS50088">
    <property type="entry name" value="ANK_REPEAT"/>
    <property type="match status" value="1"/>
</dbReference>